<comment type="caution">
    <text evidence="12">The sequence shown here is derived from an EMBL/GenBank/DDBJ whole genome shotgun (WGS) entry which is preliminary data.</text>
</comment>
<feature type="active site" evidence="9">
    <location>
        <position position="278"/>
    </location>
</feature>
<evidence type="ECO:0000259" key="10">
    <source>
        <dbReference type="Pfam" id="PF00294"/>
    </source>
</evidence>
<dbReference type="GO" id="GO:0033785">
    <property type="term" value="F:heptose 7-phosphate kinase activity"/>
    <property type="evidence" value="ECO:0007669"/>
    <property type="project" value="UniProtKB-UniRule"/>
</dbReference>
<dbReference type="RefSeq" id="WP_007427331.1">
    <property type="nucleotide sequence ID" value="NZ_AMGO01000047.1"/>
</dbReference>
<evidence type="ECO:0000256" key="5">
    <source>
        <dbReference type="ARBA" id="ARBA00022840"/>
    </source>
</evidence>
<dbReference type="Gene3D" id="3.40.50.620">
    <property type="entry name" value="HUPs"/>
    <property type="match status" value="1"/>
</dbReference>
<evidence type="ECO:0000256" key="7">
    <source>
        <dbReference type="ARBA" id="ARBA00023277"/>
    </source>
</evidence>
<dbReference type="InterPro" id="IPR004821">
    <property type="entry name" value="Cyt_trans-like"/>
</dbReference>
<dbReference type="GO" id="GO:0005524">
    <property type="term" value="F:ATP binding"/>
    <property type="evidence" value="ECO:0007669"/>
    <property type="project" value="UniProtKB-UniRule"/>
</dbReference>
<dbReference type="STRING" id="1231392.OCGS_2179"/>
<dbReference type="InterPro" id="IPR023030">
    <property type="entry name" value="Bifunc_HldE"/>
</dbReference>
<comment type="catalytic activity">
    <reaction evidence="9">
        <text>D-glycero-beta-D-manno-heptose 7-phosphate + ATP = D-glycero-beta-D-manno-heptose 1,7-bisphosphate + ADP + H(+)</text>
        <dbReference type="Rhea" id="RHEA:27473"/>
        <dbReference type="ChEBI" id="CHEBI:15378"/>
        <dbReference type="ChEBI" id="CHEBI:30616"/>
        <dbReference type="ChEBI" id="CHEBI:60204"/>
        <dbReference type="ChEBI" id="CHEBI:60208"/>
        <dbReference type="ChEBI" id="CHEBI:456216"/>
        <dbReference type="EC" id="2.7.1.167"/>
    </reaction>
</comment>
<sequence length="503" mass="51275">MTSVESLVDALTGRSVVVVGDAMLDRYGTGAAHRLASEAPAPILSDIAWKDRAGGAANTAACAAALGANVSLVALAGADEGGRALQALLAKCGVATSGLVRGCDRRTMIKTRLMAGGQMIVRFDEGDGDAPTEDLAMQLADRLRQALDGAEAVIVSDYAYGAICPQILDVLANWRRKSRGRLIADARDLRRLAHLRPCAVTPNAAEAARLGGVTPADGDAGARVAALAGADLPGLTGAQNVVATLDRDGAVVLRAGKPPLHLPATATAEGAGVTGAGDTFAAALALGLAAGGDIADAARLACAAAGVAVAKPGTATCDARELRGVLAKTRPTPMPAILPSAAALASLGDALRADGARIVFTNGCFDLLHEGHLAYLEEARALGDVLVVGVNSDASVRRLKGPSRPVNACSARMRMLAALTFVDHVAAFDEDTPEALIRALRPHVFAKGGDYDRAALPEAAAVEELGGEVRLLRYRTGKSTTGIIARIRDAAPCEPVAPARSVS</sequence>
<dbReference type="eggNOG" id="COG2870">
    <property type="taxonomic scope" value="Bacteria"/>
</dbReference>
<dbReference type="InterPro" id="IPR029056">
    <property type="entry name" value="Ribokinase-like"/>
</dbReference>
<feature type="domain" description="Carbohydrate kinase PfkB" evidence="10">
    <location>
        <begin position="15"/>
        <end position="317"/>
    </location>
</feature>
<dbReference type="OrthoDB" id="9802794at2"/>
<dbReference type="SUPFAM" id="SSF52374">
    <property type="entry name" value="Nucleotidylyl transferase"/>
    <property type="match status" value="1"/>
</dbReference>
<dbReference type="EMBL" id="AMGO01000047">
    <property type="protein sequence ID" value="EKE43845.1"/>
    <property type="molecule type" value="Genomic_DNA"/>
</dbReference>
<dbReference type="GO" id="GO:0097171">
    <property type="term" value="P:ADP-L-glycero-beta-D-manno-heptose biosynthetic process"/>
    <property type="evidence" value="ECO:0007669"/>
    <property type="project" value="UniProtKB-UniPathway"/>
</dbReference>
<dbReference type="InterPro" id="IPR011914">
    <property type="entry name" value="RfaE_dom_II"/>
</dbReference>
<feature type="region of interest" description="Ribokinase" evidence="9">
    <location>
        <begin position="1"/>
        <end position="332"/>
    </location>
</feature>
<evidence type="ECO:0000313" key="13">
    <source>
        <dbReference type="Proteomes" id="UP000006765"/>
    </source>
</evidence>
<dbReference type="Pfam" id="PF00294">
    <property type="entry name" value="PfkB"/>
    <property type="match status" value="1"/>
</dbReference>
<dbReference type="EC" id="2.7.1.167" evidence="9"/>
<comment type="function">
    <text evidence="9">Catalyzes the ADP transfer from ATP to D-glycero-beta-D-manno-heptose 1-phosphate, yielding ADP-D-glycero-beta-D-manno-heptose.</text>
</comment>
<evidence type="ECO:0000313" key="12">
    <source>
        <dbReference type="EMBL" id="EKE43845.1"/>
    </source>
</evidence>
<feature type="domain" description="Cytidyltransferase-like" evidence="11">
    <location>
        <begin position="360"/>
        <end position="472"/>
    </location>
</feature>
<evidence type="ECO:0000256" key="2">
    <source>
        <dbReference type="ARBA" id="ARBA00022695"/>
    </source>
</evidence>
<evidence type="ECO:0000256" key="4">
    <source>
        <dbReference type="ARBA" id="ARBA00022777"/>
    </source>
</evidence>
<dbReference type="UniPathway" id="UPA00356">
    <property type="reaction ID" value="UER00437"/>
</dbReference>
<dbReference type="PANTHER" id="PTHR46969">
    <property type="entry name" value="BIFUNCTIONAL PROTEIN HLDE"/>
    <property type="match status" value="1"/>
</dbReference>
<keyword evidence="1 9" id="KW-0808">Transferase</keyword>
<dbReference type="Gene3D" id="3.40.1190.20">
    <property type="match status" value="1"/>
</dbReference>
<evidence type="ECO:0000256" key="1">
    <source>
        <dbReference type="ARBA" id="ARBA00022679"/>
    </source>
</evidence>
<keyword evidence="13" id="KW-1185">Reference proteome</keyword>
<feature type="binding site" evidence="9">
    <location>
        <begin position="203"/>
        <end position="206"/>
    </location>
    <ligand>
        <name>ATP</name>
        <dbReference type="ChEBI" id="CHEBI:30616"/>
    </ligand>
</feature>
<organism evidence="12 13">
    <name type="scientific">Oceaniovalibus guishaninsula JLT2003</name>
    <dbReference type="NCBI Taxonomy" id="1231392"/>
    <lineage>
        <taxon>Bacteria</taxon>
        <taxon>Pseudomonadati</taxon>
        <taxon>Pseudomonadota</taxon>
        <taxon>Alphaproteobacteria</taxon>
        <taxon>Rhodobacterales</taxon>
        <taxon>Roseobacteraceae</taxon>
        <taxon>Oceaniovalibus</taxon>
    </lineage>
</organism>
<evidence type="ECO:0000259" key="11">
    <source>
        <dbReference type="Pfam" id="PF01467"/>
    </source>
</evidence>
<dbReference type="InterPro" id="IPR011611">
    <property type="entry name" value="PfkB_dom"/>
</dbReference>
<protein>
    <recommendedName>
        <fullName evidence="9">Bifunctional protein HldE</fullName>
    </recommendedName>
    <domain>
        <recommendedName>
            <fullName evidence="9">D-beta-D-heptose 7-phosphate kinase</fullName>
            <ecNumber evidence="9">2.7.1.167</ecNumber>
        </recommendedName>
        <alternativeName>
            <fullName evidence="9">D-beta-D-heptose 7-phosphotransferase</fullName>
        </alternativeName>
        <alternativeName>
            <fullName evidence="9">D-glycero-beta-D-manno-heptose-7-phosphate kinase</fullName>
        </alternativeName>
    </domain>
    <domain>
        <recommendedName>
            <fullName evidence="9">D-beta-D-heptose 1-phosphate adenylyltransferase</fullName>
            <ecNumber evidence="9">2.7.7.70</ecNumber>
        </recommendedName>
        <alternativeName>
            <fullName evidence="9">D-glycero-beta-D-manno-heptose 1-phosphate adenylyltransferase</fullName>
        </alternativeName>
    </domain>
</protein>
<evidence type="ECO:0000256" key="3">
    <source>
        <dbReference type="ARBA" id="ARBA00022741"/>
    </source>
</evidence>
<comment type="similarity">
    <text evidence="9">In the N-terminal section; belongs to the carbohydrate kinase PfkB family.</text>
</comment>
<dbReference type="PANTHER" id="PTHR46969:SF1">
    <property type="entry name" value="BIFUNCTIONAL PROTEIN HLDE"/>
    <property type="match status" value="1"/>
</dbReference>
<keyword evidence="2 9" id="KW-0548">Nucleotidyltransferase</keyword>
<comment type="similarity">
    <text evidence="9">In the C-terminal section; belongs to the cytidylyltransferase family.</text>
</comment>
<dbReference type="Pfam" id="PF01467">
    <property type="entry name" value="CTP_transf_like"/>
    <property type="match status" value="1"/>
</dbReference>
<evidence type="ECO:0000256" key="9">
    <source>
        <dbReference type="HAMAP-Rule" id="MF_01603"/>
    </source>
</evidence>
<dbReference type="GO" id="GO:0033786">
    <property type="term" value="F:heptose-1-phosphate adenylyltransferase activity"/>
    <property type="evidence" value="ECO:0007669"/>
    <property type="project" value="UniProtKB-UniRule"/>
</dbReference>
<proteinExistence type="inferred from homology"/>
<keyword evidence="6 9" id="KW-0511">Multifunctional enzyme</keyword>
<comment type="catalytic activity">
    <reaction evidence="8 9">
        <text>D-glycero-beta-D-manno-heptose 1-phosphate + ATP + H(+) = ADP-D-glycero-beta-D-manno-heptose + diphosphate</text>
        <dbReference type="Rhea" id="RHEA:27465"/>
        <dbReference type="ChEBI" id="CHEBI:15378"/>
        <dbReference type="ChEBI" id="CHEBI:30616"/>
        <dbReference type="ChEBI" id="CHEBI:33019"/>
        <dbReference type="ChEBI" id="CHEBI:59967"/>
        <dbReference type="ChEBI" id="CHEBI:61593"/>
        <dbReference type="EC" id="2.7.7.70"/>
    </reaction>
</comment>
<dbReference type="GO" id="GO:0016773">
    <property type="term" value="F:phosphotransferase activity, alcohol group as acceptor"/>
    <property type="evidence" value="ECO:0007669"/>
    <property type="project" value="InterPro"/>
</dbReference>
<keyword evidence="7 9" id="KW-0119">Carbohydrate metabolism</keyword>
<reference evidence="12 13" key="1">
    <citation type="journal article" date="2012" name="J. Bacteriol.">
        <title>Draft Genome Sequence of Oceaniovalibus guishaninsula JLT2003T.</title>
        <authorList>
            <person name="Tang K."/>
            <person name="Liu K."/>
            <person name="Jiao N."/>
        </authorList>
    </citation>
    <scope>NUCLEOTIDE SEQUENCE [LARGE SCALE GENOMIC DNA]</scope>
    <source>
        <strain evidence="12 13">JLT2003</strain>
    </source>
</reference>
<comment type="function">
    <text evidence="9">Catalyzes the phosphorylation of D-glycero-D-manno-heptose 7-phosphate at the C-1 position to selectively form D-glycero-beta-D-manno-heptose-1,7-bisphosphate.</text>
</comment>
<name>K2I4L7_9RHOB</name>
<dbReference type="NCBIfam" id="TIGR00125">
    <property type="entry name" value="cyt_tran_rel"/>
    <property type="match status" value="1"/>
</dbReference>
<dbReference type="Proteomes" id="UP000006765">
    <property type="component" value="Unassembled WGS sequence"/>
</dbReference>
<gene>
    <name evidence="9" type="primary">hldE</name>
    <name evidence="12" type="ORF">OCGS_2179</name>
</gene>
<feature type="region of interest" description="Cytidylyltransferase" evidence="9">
    <location>
        <begin position="360"/>
        <end position="503"/>
    </location>
</feature>
<comment type="pathway">
    <text evidence="9">Nucleotide-sugar biosynthesis; ADP-L-glycero-beta-D-manno-heptose biosynthesis; ADP-L-glycero-beta-D-manno-heptose from D-glycero-beta-D-manno-heptose 7-phosphate: step 1/4.</text>
</comment>
<comment type="subunit">
    <text evidence="9">Homodimer.</text>
</comment>
<dbReference type="InterPro" id="IPR014729">
    <property type="entry name" value="Rossmann-like_a/b/a_fold"/>
</dbReference>
<evidence type="ECO:0000256" key="6">
    <source>
        <dbReference type="ARBA" id="ARBA00023268"/>
    </source>
</evidence>
<keyword evidence="4 9" id="KW-0418">Kinase</keyword>
<keyword evidence="5 9" id="KW-0067">ATP-binding</keyword>
<dbReference type="SUPFAM" id="SSF53613">
    <property type="entry name" value="Ribokinase-like"/>
    <property type="match status" value="1"/>
</dbReference>
<evidence type="ECO:0000256" key="8">
    <source>
        <dbReference type="ARBA" id="ARBA00047428"/>
    </source>
</evidence>
<dbReference type="eggNOG" id="COG0615">
    <property type="taxonomic scope" value="Bacteria"/>
</dbReference>
<dbReference type="HAMAP" id="MF_01603">
    <property type="entry name" value="HldE"/>
    <property type="match status" value="1"/>
</dbReference>
<keyword evidence="3 9" id="KW-0547">Nucleotide-binding</keyword>
<dbReference type="PATRIC" id="fig|1231392.3.peg.2191"/>
<dbReference type="NCBIfam" id="TIGR02199">
    <property type="entry name" value="rfaE_dom_II"/>
    <property type="match status" value="1"/>
</dbReference>
<comment type="pathway">
    <text evidence="9">Nucleotide-sugar biosynthesis; ADP-L-glycero-beta-D-manno-heptose biosynthesis; ADP-L-glycero-beta-D-manno-heptose from D-glycero-beta-D-manno-heptose 7-phosphate: step 3/4.</text>
</comment>
<dbReference type="EC" id="2.7.7.70" evidence="9"/>
<dbReference type="GO" id="GO:0005829">
    <property type="term" value="C:cytosol"/>
    <property type="evidence" value="ECO:0007669"/>
    <property type="project" value="TreeGrafter"/>
</dbReference>
<dbReference type="AlphaFoldDB" id="K2I4L7"/>
<accession>K2I4L7</accession>